<keyword evidence="3" id="KW-1185">Reference proteome</keyword>
<name>A0ABT1QYT1_9GAMM</name>
<organism evidence="2 3">
    <name type="scientific">Tahibacter harae</name>
    <dbReference type="NCBI Taxonomy" id="2963937"/>
    <lineage>
        <taxon>Bacteria</taxon>
        <taxon>Pseudomonadati</taxon>
        <taxon>Pseudomonadota</taxon>
        <taxon>Gammaproteobacteria</taxon>
        <taxon>Lysobacterales</taxon>
        <taxon>Rhodanobacteraceae</taxon>
        <taxon>Tahibacter</taxon>
    </lineage>
</organism>
<feature type="signal peptide" evidence="1">
    <location>
        <begin position="1"/>
        <end position="23"/>
    </location>
</feature>
<dbReference type="PANTHER" id="PTHR37953">
    <property type="entry name" value="UPF0127 PROTEIN MJ1496"/>
    <property type="match status" value="1"/>
</dbReference>
<dbReference type="InterPro" id="IPR038695">
    <property type="entry name" value="Saro_0823-like_sf"/>
</dbReference>
<dbReference type="Gene3D" id="2.60.120.1140">
    <property type="entry name" value="Protein of unknown function DUF192"/>
    <property type="match status" value="1"/>
</dbReference>
<reference evidence="2" key="1">
    <citation type="submission" date="2022-07" db="EMBL/GenBank/DDBJ databases">
        <title>Tahibacter sp., a new gammaproteobacterium isolated from the silt sample collected at pig farm.</title>
        <authorList>
            <person name="Chen H."/>
        </authorList>
    </citation>
    <scope>NUCLEOTIDE SEQUENCE</scope>
    <source>
        <strain evidence="2">P2K</strain>
    </source>
</reference>
<evidence type="ECO:0000313" key="3">
    <source>
        <dbReference type="Proteomes" id="UP001165498"/>
    </source>
</evidence>
<dbReference type="EMBL" id="JANFQO010000030">
    <property type="protein sequence ID" value="MCQ4167447.1"/>
    <property type="molecule type" value="Genomic_DNA"/>
</dbReference>
<sequence length="145" mass="16301">MFRRALRSLAALSLLVFVSGAQAQAISYVVLKDKTFYVELAETEAAQARGLMFREHLAPDRGMFFIFRDEDMRAFWMKNCFISLDIIYFDKSFQMVSAQTNVPPCKTPACPSYPSSAPAMYVLELAAGTADKLGLKPGDKVEFHR</sequence>
<feature type="chain" id="PRO_5045130969" evidence="1">
    <location>
        <begin position="24"/>
        <end position="145"/>
    </location>
</feature>
<dbReference type="Pfam" id="PF02643">
    <property type="entry name" value="DUF192"/>
    <property type="match status" value="1"/>
</dbReference>
<proteinExistence type="predicted"/>
<evidence type="ECO:0000256" key="1">
    <source>
        <dbReference type="SAM" id="SignalP"/>
    </source>
</evidence>
<keyword evidence="1" id="KW-0732">Signal</keyword>
<dbReference type="Proteomes" id="UP001165498">
    <property type="component" value="Unassembled WGS sequence"/>
</dbReference>
<gene>
    <name evidence="2" type="ORF">NM961_22250</name>
</gene>
<dbReference type="InterPro" id="IPR003795">
    <property type="entry name" value="DUF192"/>
</dbReference>
<dbReference type="RefSeq" id="WP_255916632.1">
    <property type="nucleotide sequence ID" value="NZ_JANFQO010000030.1"/>
</dbReference>
<accession>A0ABT1QYT1</accession>
<evidence type="ECO:0000313" key="2">
    <source>
        <dbReference type="EMBL" id="MCQ4167447.1"/>
    </source>
</evidence>
<comment type="caution">
    <text evidence="2">The sequence shown here is derived from an EMBL/GenBank/DDBJ whole genome shotgun (WGS) entry which is preliminary data.</text>
</comment>
<dbReference type="PANTHER" id="PTHR37953:SF1">
    <property type="entry name" value="UPF0127 PROTEIN MJ1496"/>
    <property type="match status" value="1"/>
</dbReference>
<protein>
    <submittedName>
        <fullName evidence="2">DUF192 domain-containing protein</fullName>
    </submittedName>
</protein>